<dbReference type="Pfam" id="PF00732">
    <property type="entry name" value="GMC_oxred_N"/>
    <property type="match status" value="1"/>
</dbReference>
<organism evidence="8 9">
    <name type="scientific">Melanomma pulvis-pyrius CBS 109.77</name>
    <dbReference type="NCBI Taxonomy" id="1314802"/>
    <lineage>
        <taxon>Eukaryota</taxon>
        <taxon>Fungi</taxon>
        <taxon>Dikarya</taxon>
        <taxon>Ascomycota</taxon>
        <taxon>Pezizomycotina</taxon>
        <taxon>Dothideomycetes</taxon>
        <taxon>Pleosporomycetidae</taxon>
        <taxon>Pleosporales</taxon>
        <taxon>Melanommataceae</taxon>
        <taxon>Melanomma</taxon>
    </lineage>
</organism>
<sequence length="606" mass="63947">MFFSFAAAVVFAGALVPLSPAVPLRVRADQVGTGDAKFDYVVIGGGTAGLTIAARLAEFASVAVIEAGGYYETDYGNASVVPLLSLTGIDVIDPSEAFPHRPEIDWELLTEPQTNAGNRRVHYAQGKTLGGSSALNTMSYVRSSASAYQRWADLAGDSSYTFDNLLPYFKKSVRLTPPNLQKRNAVNATPEYDPNSFGSGSPLDVSWNNWVDPTISWLAKSLQAIGLVVNPKGWSSGDLNGGSWVPSTIDPAHATRESSQTSFLDYATGNTQLVVYPHSQATKILFDGTTATGVSVNTDGTVYTLSANKEVILSAGVFHSPQMLMVSGIGPKSTLEANNIPVIADLPGVGQNLRDPISVNVAHFVSTPNAQGIVANPATQPEALRQYQEEAAGPYSSAAGYISYERLTDELRSTLSDSTRAALAALPSDSPEVQFIAGTFLWTNGSAMGSMSATICNTFSRGSVTISSASISDAPVIDLGWFSDPADGDVLVAGLKRSRQAWASEPAQSISLGAEVIPGDSVATDEQLLEFVKANANMIWHPSSTCSMGKEGDKDAVVDSGARVFGVQGLRVVDISIFPFSLPGHPQASVYMIAEKIADAIKKGAQ</sequence>
<evidence type="ECO:0000256" key="1">
    <source>
        <dbReference type="ARBA" id="ARBA00010790"/>
    </source>
</evidence>
<feature type="active site" description="Proton donor" evidence="3">
    <location>
        <position position="541"/>
    </location>
</feature>
<dbReference type="GO" id="GO:0044550">
    <property type="term" value="P:secondary metabolite biosynthetic process"/>
    <property type="evidence" value="ECO:0007669"/>
    <property type="project" value="TreeGrafter"/>
</dbReference>
<evidence type="ECO:0000256" key="5">
    <source>
        <dbReference type="SAM" id="SignalP"/>
    </source>
</evidence>
<dbReference type="SUPFAM" id="SSF51905">
    <property type="entry name" value="FAD/NAD(P)-binding domain"/>
    <property type="match status" value="1"/>
</dbReference>
<reference evidence="8" key="1">
    <citation type="journal article" date="2020" name="Stud. Mycol.">
        <title>101 Dothideomycetes genomes: a test case for predicting lifestyles and emergence of pathogens.</title>
        <authorList>
            <person name="Haridas S."/>
            <person name="Albert R."/>
            <person name="Binder M."/>
            <person name="Bloem J."/>
            <person name="Labutti K."/>
            <person name="Salamov A."/>
            <person name="Andreopoulos B."/>
            <person name="Baker S."/>
            <person name="Barry K."/>
            <person name="Bills G."/>
            <person name="Bluhm B."/>
            <person name="Cannon C."/>
            <person name="Castanera R."/>
            <person name="Culley D."/>
            <person name="Daum C."/>
            <person name="Ezra D."/>
            <person name="Gonzalez J."/>
            <person name="Henrissat B."/>
            <person name="Kuo A."/>
            <person name="Liang C."/>
            <person name="Lipzen A."/>
            <person name="Lutzoni F."/>
            <person name="Magnuson J."/>
            <person name="Mondo S."/>
            <person name="Nolan M."/>
            <person name="Ohm R."/>
            <person name="Pangilinan J."/>
            <person name="Park H.-J."/>
            <person name="Ramirez L."/>
            <person name="Alfaro M."/>
            <person name="Sun H."/>
            <person name="Tritt A."/>
            <person name="Yoshinaga Y."/>
            <person name="Zwiers L.-H."/>
            <person name="Turgeon B."/>
            <person name="Goodwin S."/>
            <person name="Spatafora J."/>
            <person name="Crous P."/>
            <person name="Grigoriev I."/>
        </authorList>
    </citation>
    <scope>NUCLEOTIDE SEQUENCE</scope>
    <source>
        <strain evidence="8">CBS 109.77</strain>
    </source>
</reference>
<dbReference type="Gene3D" id="3.50.50.60">
    <property type="entry name" value="FAD/NAD(P)-binding domain"/>
    <property type="match status" value="1"/>
</dbReference>
<feature type="binding site" evidence="4">
    <location>
        <begin position="540"/>
        <end position="541"/>
    </location>
    <ligand>
        <name>FAD</name>
        <dbReference type="ChEBI" id="CHEBI:57692"/>
    </ligand>
</feature>
<dbReference type="OrthoDB" id="269227at2759"/>
<dbReference type="Pfam" id="PF05199">
    <property type="entry name" value="GMC_oxred_C"/>
    <property type="match status" value="1"/>
</dbReference>
<keyword evidence="5" id="KW-0732">Signal</keyword>
<evidence type="ECO:0000256" key="3">
    <source>
        <dbReference type="PIRSR" id="PIRSR000137-1"/>
    </source>
</evidence>
<feature type="signal peptide" evidence="5">
    <location>
        <begin position="1"/>
        <end position="21"/>
    </location>
</feature>
<name>A0A6A6XKC0_9PLEO</name>
<dbReference type="GO" id="GO:0050660">
    <property type="term" value="F:flavin adenine dinucleotide binding"/>
    <property type="evidence" value="ECO:0007669"/>
    <property type="project" value="InterPro"/>
</dbReference>
<dbReference type="InterPro" id="IPR036188">
    <property type="entry name" value="FAD/NAD-bd_sf"/>
</dbReference>
<dbReference type="SUPFAM" id="SSF54373">
    <property type="entry name" value="FAD-linked reductases, C-terminal domain"/>
    <property type="match status" value="1"/>
</dbReference>
<dbReference type="EMBL" id="MU001820">
    <property type="protein sequence ID" value="KAF2796889.1"/>
    <property type="molecule type" value="Genomic_DNA"/>
</dbReference>
<proteinExistence type="inferred from homology"/>
<keyword evidence="4" id="KW-0274">FAD</keyword>
<keyword evidence="9" id="KW-1185">Reference proteome</keyword>
<feature type="active site" description="Proton acceptor" evidence="3">
    <location>
        <position position="585"/>
    </location>
</feature>
<dbReference type="InterPro" id="IPR000172">
    <property type="entry name" value="GMC_OxRdtase_N"/>
</dbReference>
<feature type="chain" id="PRO_5025386321" evidence="5">
    <location>
        <begin position="22"/>
        <end position="606"/>
    </location>
</feature>
<dbReference type="GO" id="GO:0016614">
    <property type="term" value="F:oxidoreductase activity, acting on CH-OH group of donors"/>
    <property type="evidence" value="ECO:0007669"/>
    <property type="project" value="InterPro"/>
</dbReference>
<dbReference type="Proteomes" id="UP000799757">
    <property type="component" value="Unassembled WGS sequence"/>
</dbReference>
<feature type="domain" description="Glucose-methanol-choline oxidoreductase C-terminal" evidence="7">
    <location>
        <begin position="459"/>
        <end position="594"/>
    </location>
</feature>
<evidence type="ECO:0000256" key="4">
    <source>
        <dbReference type="PIRSR" id="PIRSR000137-2"/>
    </source>
</evidence>
<dbReference type="Gene3D" id="3.30.560.10">
    <property type="entry name" value="Glucose Oxidase, domain 3"/>
    <property type="match status" value="1"/>
</dbReference>
<keyword evidence="2" id="KW-0325">Glycoprotein</keyword>
<dbReference type="PIRSF" id="PIRSF000137">
    <property type="entry name" value="Alcohol_oxidase"/>
    <property type="match status" value="1"/>
</dbReference>
<dbReference type="AlphaFoldDB" id="A0A6A6XKC0"/>
<keyword evidence="4" id="KW-0285">Flavoprotein</keyword>
<protein>
    <submittedName>
        <fullName evidence="8">GMC oxidoreductase</fullName>
    </submittedName>
</protein>
<evidence type="ECO:0000259" key="6">
    <source>
        <dbReference type="Pfam" id="PF00732"/>
    </source>
</evidence>
<feature type="domain" description="Glucose-methanol-choline oxidoreductase N-terminal" evidence="6">
    <location>
        <begin position="38"/>
        <end position="355"/>
    </location>
</feature>
<comment type="similarity">
    <text evidence="1">Belongs to the GMC oxidoreductase family.</text>
</comment>
<evidence type="ECO:0000259" key="7">
    <source>
        <dbReference type="Pfam" id="PF05199"/>
    </source>
</evidence>
<dbReference type="PANTHER" id="PTHR11552">
    <property type="entry name" value="GLUCOSE-METHANOL-CHOLINE GMC OXIDOREDUCTASE"/>
    <property type="match status" value="1"/>
</dbReference>
<evidence type="ECO:0000256" key="2">
    <source>
        <dbReference type="ARBA" id="ARBA00023180"/>
    </source>
</evidence>
<gene>
    <name evidence="8" type="ORF">K505DRAFT_334818</name>
</gene>
<dbReference type="InterPro" id="IPR012132">
    <property type="entry name" value="GMC_OxRdtase"/>
</dbReference>
<evidence type="ECO:0000313" key="9">
    <source>
        <dbReference type="Proteomes" id="UP000799757"/>
    </source>
</evidence>
<dbReference type="PANTHER" id="PTHR11552:SF138">
    <property type="entry name" value="DEHYDROGENASE PKFF-RELATED"/>
    <property type="match status" value="1"/>
</dbReference>
<dbReference type="InterPro" id="IPR007867">
    <property type="entry name" value="GMC_OxRtase_C"/>
</dbReference>
<feature type="binding site" evidence="4">
    <location>
        <begin position="586"/>
        <end position="587"/>
    </location>
    <ligand>
        <name>FAD</name>
        <dbReference type="ChEBI" id="CHEBI:57692"/>
    </ligand>
</feature>
<accession>A0A6A6XKC0</accession>
<comment type="cofactor">
    <cofactor evidence="4">
        <name>FAD</name>
        <dbReference type="ChEBI" id="CHEBI:57692"/>
    </cofactor>
</comment>
<evidence type="ECO:0000313" key="8">
    <source>
        <dbReference type="EMBL" id="KAF2796889.1"/>
    </source>
</evidence>